<dbReference type="PANTHER" id="PTHR24421">
    <property type="entry name" value="NITRATE/NITRITE SENSOR PROTEIN NARX-RELATED"/>
    <property type="match status" value="1"/>
</dbReference>
<dbReference type="EMBL" id="CP035494">
    <property type="protein sequence ID" value="QAY59148.1"/>
    <property type="molecule type" value="Genomic_DNA"/>
</dbReference>
<dbReference type="Proteomes" id="UP000293995">
    <property type="component" value="Chromosome"/>
</dbReference>
<evidence type="ECO:0000256" key="2">
    <source>
        <dbReference type="ARBA" id="ARBA00012438"/>
    </source>
</evidence>
<name>A0A4P6EMQ2_9MICO</name>
<dbReference type="SUPFAM" id="SSF55874">
    <property type="entry name" value="ATPase domain of HSP90 chaperone/DNA topoisomerase II/histidine kinase"/>
    <property type="match status" value="1"/>
</dbReference>
<gene>
    <name evidence="12" type="ORF">ET475_03495</name>
</gene>
<evidence type="ECO:0000259" key="10">
    <source>
        <dbReference type="Pfam" id="PF07730"/>
    </source>
</evidence>
<evidence type="ECO:0000256" key="6">
    <source>
        <dbReference type="ARBA" id="ARBA00022777"/>
    </source>
</evidence>
<keyword evidence="7" id="KW-0067">ATP-binding</keyword>
<proteinExistence type="predicted"/>
<dbReference type="GO" id="GO:0000155">
    <property type="term" value="F:phosphorelay sensor kinase activity"/>
    <property type="evidence" value="ECO:0007669"/>
    <property type="project" value="InterPro"/>
</dbReference>
<evidence type="ECO:0000313" key="12">
    <source>
        <dbReference type="EMBL" id="QAY59148.1"/>
    </source>
</evidence>
<organism evidence="12 13">
    <name type="scientific">Microbacterium protaetiae</name>
    <dbReference type="NCBI Taxonomy" id="2509458"/>
    <lineage>
        <taxon>Bacteria</taxon>
        <taxon>Bacillati</taxon>
        <taxon>Actinomycetota</taxon>
        <taxon>Actinomycetes</taxon>
        <taxon>Micrococcales</taxon>
        <taxon>Microbacteriaceae</taxon>
        <taxon>Microbacterium</taxon>
    </lineage>
</organism>
<evidence type="ECO:0000256" key="7">
    <source>
        <dbReference type="ARBA" id="ARBA00022840"/>
    </source>
</evidence>
<comment type="catalytic activity">
    <reaction evidence="1">
        <text>ATP + protein L-histidine = ADP + protein N-phospho-L-histidine.</text>
        <dbReference type="EC" id="2.7.13.3"/>
    </reaction>
</comment>
<dbReference type="CDD" id="cd16917">
    <property type="entry name" value="HATPase_UhpB-NarQ-NarX-like"/>
    <property type="match status" value="1"/>
</dbReference>
<dbReference type="InterPro" id="IPR036890">
    <property type="entry name" value="HATPase_C_sf"/>
</dbReference>
<evidence type="ECO:0000256" key="4">
    <source>
        <dbReference type="ARBA" id="ARBA00022679"/>
    </source>
</evidence>
<dbReference type="Gene3D" id="3.30.565.10">
    <property type="entry name" value="Histidine kinase-like ATPase, C-terminal domain"/>
    <property type="match status" value="1"/>
</dbReference>
<dbReference type="RefSeq" id="WP_129386064.1">
    <property type="nucleotide sequence ID" value="NZ_CP035494.1"/>
</dbReference>
<keyword evidence="6 12" id="KW-0418">Kinase</keyword>
<dbReference type="GO" id="GO:0016020">
    <property type="term" value="C:membrane"/>
    <property type="evidence" value="ECO:0007669"/>
    <property type="project" value="InterPro"/>
</dbReference>
<dbReference type="InterPro" id="IPR050482">
    <property type="entry name" value="Sensor_HK_TwoCompSys"/>
</dbReference>
<protein>
    <recommendedName>
        <fullName evidence="2">histidine kinase</fullName>
        <ecNumber evidence="2">2.7.13.3</ecNumber>
    </recommendedName>
</protein>
<feature type="domain" description="Signal transduction histidine kinase subgroup 3 dimerisation and phosphoacceptor" evidence="10">
    <location>
        <begin position="231"/>
        <end position="297"/>
    </location>
</feature>
<feature type="domain" description="Putative sensor" evidence="11">
    <location>
        <begin position="33"/>
        <end position="202"/>
    </location>
</feature>
<dbReference type="Pfam" id="PF13796">
    <property type="entry name" value="Sensor"/>
    <property type="match status" value="1"/>
</dbReference>
<dbReference type="AlphaFoldDB" id="A0A4P6EMQ2"/>
<dbReference type="KEGG" id="mprt:ET475_03495"/>
<keyword evidence="4" id="KW-0808">Transferase</keyword>
<dbReference type="PANTHER" id="PTHR24421:SF10">
    <property type="entry name" value="NITRATE_NITRITE SENSOR PROTEIN NARQ"/>
    <property type="match status" value="1"/>
</dbReference>
<evidence type="ECO:0000313" key="13">
    <source>
        <dbReference type="Proteomes" id="UP000293995"/>
    </source>
</evidence>
<keyword evidence="9" id="KW-0812">Transmembrane</keyword>
<dbReference type="GO" id="GO:0046983">
    <property type="term" value="F:protein dimerization activity"/>
    <property type="evidence" value="ECO:0007669"/>
    <property type="project" value="InterPro"/>
</dbReference>
<evidence type="ECO:0000256" key="1">
    <source>
        <dbReference type="ARBA" id="ARBA00000085"/>
    </source>
</evidence>
<dbReference type="OrthoDB" id="5242012at2"/>
<dbReference type="Pfam" id="PF07730">
    <property type="entry name" value="HisKA_3"/>
    <property type="match status" value="1"/>
</dbReference>
<evidence type="ECO:0000256" key="9">
    <source>
        <dbReference type="SAM" id="Phobius"/>
    </source>
</evidence>
<keyword evidence="5" id="KW-0547">Nucleotide-binding</keyword>
<dbReference type="Gene3D" id="1.20.5.1930">
    <property type="match status" value="1"/>
</dbReference>
<accession>A0A4P6EMQ2</accession>
<feature type="transmembrane region" description="Helical" evidence="9">
    <location>
        <begin position="119"/>
        <end position="147"/>
    </location>
</feature>
<keyword evidence="8" id="KW-0902">Two-component regulatory system</keyword>
<keyword evidence="9" id="KW-1133">Transmembrane helix</keyword>
<dbReference type="GO" id="GO:0005524">
    <property type="term" value="F:ATP binding"/>
    <property type="evidence" value="ECO:0007669"/>
    <property type="project" value="UniProtKB-KW"/>
</dbReference>
<feature type="transmembrane region" description="Helical" evidence="9">
    <location>
        <begin position="21"/>
        <end position="43"/>
    </location>
</feature>
<evidence type="ECO:0000256" key="3">
    <source>
        <dbReference type="ARBA" id="ARBA00022553"/>
    </source>
</evidence>
<dbReference type="EC" id="2.7.13.3" evidence="2"/>
<keyword evidence="9" id="KW-0472">Membrane</keyword>
<evidence type="ECO:0000256" key="8">
    <source>
        <dbReference type="ARBA" id="ARBA00023012"/>
    </source>
</evidence>
<feature type="transmembrane region" description="Helical" evidence="9">
    <location>
        <begin position="49"/>
        <end position="73"/>
    </location>
</feature>
<dbReference type="InterPro" id="IPR025828">
    <property type="entry name" value="Put_sensor_dom"/>
</dbReference>
<evidence type="ECO:0000259" key="11">
    <source>
        <dbReference type="Pfam" id="PF13796"/>
    </source>
</evidence>
<feature type="transmembrane region" description="Helical" evidence="9">
    <location>
        <begin position="167"/>
        <end position="193"/>
    </location>
</feature>
<reference evidence="12 13" key="1">
    <citation type="submission" date="2019-01" db="EMBL/GenBank/DDBJ databases">
        <title>Genome sequencing of strain DFW100M-13.</title>
        <authorList>
            <person name="Heo J."/>
            <person name="Kim S.-J."/>
            <person name="Kim J.-S."/>
            <person name="Hong S.-B."/>
            <person name="Kwon S.-W."/>
        </authorList>
    </citation>
    <scope>NUCLEOTIDE SEQUENCE [LARGE SCALE GENOMIC DNA]</scope>
    <source>
        <strain evidence="12 13">DFW100M-13</strain>
    </source>
</reference>
<dbReference type="InterPro" id="IPR011712">
    <property type="entry name" value="Sig_transdc_His_kin_sub3_dim/P"/>
</dbReference>
<sequence length="422" mass="43469">MTTTTSDQAPRVFTPARVLGAIAQLAAAGVVWAIAFGVLFALLASGIGLTFAFGVGLVILLGFIYALFALGWLETARVEGLYGFGIAPLAPRSSGRPGFTGWLHTVWLQFIDGRMWRGVASAAVAAVLGWATLSLISVTASGIAMVFTPLLPGDPGTLLLQGSGLEIPAAWAVAGGIIAALVSIAGLIGLAALHGVLVRGILVPSREAQLAAAARTAQAQRGGAVRAADVERTRIERDLHDGVQPRLVSVGMTLGMAQQKIDDDPDAAKQLIAEAHTSTKAAITELRQLARGIHTSVLDDRGLDAALSALAARSPIPVVLDARITQRCSQPAEAAVYFVIAESLTNAAKHSRAAECRVLVRQREGGILWARVEDNGIGGATVVPGGGLDGLSNRVLGVGGTLRVDSPVGGPTSVEVSVPCAY</sequence>
<evidence type="ECO:0000256" key="5">
    <source>
        <dbReference type="ARBA" id="ARBA00022741"/>
    </source>
</evidence>
<keyword evidence="3" id="KW-0597">Phosphoprotein</keyword>
<keyword evidence="13" id="KW-1185">Reference proteome</keyword>